<gene>
    <name evidence="1" type="ORF">LIER_30114</name>
</gene>
<dbReference type="AlphaFoldDB" id="A0AAV3RPL9"/>
<organism evidence="1 2">
    <name type="scientific">Lithospermum erythrorhizon</name>
    <name type="common">Purple gromwell</name>
    <name type="synonym">Lithospermum officinale var. erythrorhizon</name>
    <dbReference type="NCBI Taxonomy" id="34254"/>
    <lineage>
        <taxon>Eukaryota</taxon>
        <taxon>Viridiplantae</taxon>
        <taxon>Streptophyta</taxon>
        <taxon>Embryophyta</taxon>
        <taxon>Tracheophyta</taxon>
        <taxon>Spermatophyta</taxon>
        <taxon>Magnoliopsida</taxon>
        <taxon>eudicotyledons</taxon>
        <taxon>Gunneridae</taxon>
        <taxon>Pentapetalae</taxon>
        <taxon>asterids</taxon>
        <taxon>lamiids</taxon>
        <taxon>Boraginales</taxon>
        <taxon>Boraginaceae</taxon>
        <taxon>Boraginoideae</taxon>
        <taxon>Lithospermeae</taxon>
        <taxon>Lithospermum</taxon>
    </lineage>
</organism>
<sequence length="236" mass="27527">MKKLKSRLKEINCREYSNTSTRVIEKHHELVAIQTDLLNGDLDMAMLKKARQLEKEYADFFSTKWKLFKSKSRVMWAKDGGSSAKYFHSCMRTHHVKNRITIIEDGDGNVIRDSEKIKSVVVEFYKDLFIEHRKVDMQLPSEAKLQTINDQDMSVLTAFITVEEIEDVVKCMKKGKAPGVDDYPIEFYRDTWEITKESVFKAVKTCFYTSNMPKYFNNTSLCIIPKVKKSSKHETI</sequence>
<dbReference type="Proteomes" id="UP001454036">
    <property type="component" value="Unassembled WGS sequence"/>
</dbReference>
<evidence type="ECO:0000313" key="1">
    <source>
        <dbReference type="EMBL" id="GAA0180482.1"/>
    </source>
</evidence>
<dbReference type="EMBL" id="BAABME010010629">
    <property type="protein sequence ID" value="GAA0180482.1"/>
    <property type="molecule type" value="Genomic_DNA"/>
</dbReference>
<evidence type="ECO:0000313" key="2">
    <source>
        <dbReference type="Proteomes" id="UP001454036"/>
    </source>
</evidence>
<keyword evidence="2" id="KW-1185">Reference proteome</keyword>
<reference evidence="1 2" key="1">
    <citation type="submission" date="2024-01" db="EMBL/GenBank/DDBJ databases">
        <title>The complete chloroplast genome sequence of Lithospermum erythrorhizon: insights into the phylogenetic relationship among Boraginaceae species and the maternal lineages of purple gromwells.</title>
        <authorList>
            <person name="Okada T."/>
            <person name="Watanabe K."/>
        </authorList>
    </citation>
    <scope>NUCLEOTIDE SEQUENCE [LARGE SCALE GENOMIC DNA]</scope>
</reference>
<protein>
    <recommendedName>
        <fullName evidence="3">Reverse transcriptase</fullName>
    </recommendedName>
</protein>
<evidence type="ECO:0008006" key="3">
    <source>
        <dbReference type="Google" id="ProtNLM"/>
    </source>
</evidence>
<proteinExistence type="predicted"/>
<comment type="caution">
    <text evidence="1">The sequence shown here is derived from an EMBL/GenBank/DDBJ whole genome shotgun (WGS) entry which is preliminary data.</text>
</comment>
<name>A0AAV3RPL9_LITER</name>
<accession>A0AAV3RPL9</accession>